<dbReference type="EMBL" id="ODYU01004309">
    <property type="protein sequence ID" value="SOQ44043.1"/>
    <property type="molecule type" value="Genomic_DNA"/>
</dbReference>
<accession>A0A2H1VT95</accession>
<protein>
    <submittedName>
        <fullName evidence="2">SFRICE_008923</fullName>
    </submittedName>
</protein>
<evidence type="ECO:0000313" key="2">
    <source>
        <dbReference type="EMBL" id="SOQ44043.1"/>
    </source>
</evidence>
<feature type="signal peptide" evidence="1">
    <location>
        <begin position="1"/>
        <end position="22"/>
    </location>
</feature>
<name>A0A2H1VT95_SPOFR</name>
<evidence type="ECO:0000256" key="1">
    <source>
        <dbReference type="SAM" id="SignalP"/>
    </source>
</evidence>
<keyword evidence="1" id="KW-0732">Signal</keyword>
<dbReference type="PROSITE" id="PS51257">
    <property type="entry name" value="PROKAR_LIPOPROTEIN"/>
    <property type="match status" value="1"/>
</dbReference>
<reference evidence="2" key="1">
    <citation type="submission" date="2016-07" db="EMBL/GenBank/DDBJ databases">
        <authorList>
            <person name="Bretaudeau A."/>
        </authorList>
    </citation>
    <scope>NUCLEOTIDE SEQUENCE</scope>
    <source>
        <strain evidence="2">Rice</strain>
        <tissue evidence="2">Whole body</tissue>
    </source>
</reference>
<proteinExistence type="predicted"/>
<feature type="chain" id="PRO_5013903965" evidence="1">
    <location>
        <begin position="23"/>
        <end position="78"/>
    </location>
</feature>
<sequence length="78" mass="7892">MVGQKFVCFTLILLIIGSCTYGLPPPPSSTTIGPLIAGNPRGKRAADAVATPEERNEAIARATATATAVGGASHGPME</sequence>
<gene>
    <name evidence="2" type="ORF">SFRICE_008923</name>
</gene>
<dbReference type="AlphaFoldDB" id="A0A2H1VT95"/>
<organism evidence="2">
    <name type="scientific">Spodoptera frugiperda</name>
    <name type="common">Fall armyworm</name>
    <dbReference type="NCBI Taxonomy" id="7108"/>
    <lineage>
        <taxon>Eukaryota</taxon>
        <taxon>Metazoa</taxon>
        <taxon>Ecdysozoa</taxon>
        <taxon>Arthropoda</taxon>
        <taxon>Hexapoda</taxon>
        <taxon>Insecta</taxon>
        <taxon>Pterygota</taxon>
        <taxon>Neoptera</taxon>
        <taxon>Endopterygota</taxon>
        <taxon>Lepidoptera</taxon>
        <taxon>Glossata</taxon>
        <taxon>Ditrysia</taxon>
        <taxon>Noctuoidea</taxon>
        <taxon>Noctuidae</taxon>
        <taxon>Amphipyrinae</taxon>
        <taxon>Spodoptera</taxon>
    </lineage>
</organism>